<dbReference type="AlphaFoldDB" id="A0A9W8E1I3"/>
<dbReference type="InterPro" id="IPR018870">
    <property type="entry name" value="Tti2"/>
</dbReference>
<evidence type="ECO:0000256" key="1">
    <source>
        <dbReference type="ARBA" id="ARBA00034736"/>
    </source>
</evidence>
<feature type="compositionally biased region" description="Basic and acidic residues" evidence="2">
    <location>
        <begin position="437"/>
        <end position="446"/>
    </location>
</feature>
<dbReference type="Proteomes" id="UP001150569">
    <property type="component" value="Unassembled WGS sequence"/>
</dbReference>
<dbReference type="PANTHER" id="PTHR32226:SF2">
    <property type="entry name" value="TELO2-INTERACTING PROTEIN 2"/>
    <property type="match status" value="1"/>
</dbReference>
<accession>A0A9W8E1I3</accession>
<evidence type="ECO:0000313" key="4">
    <source>
        <dbReference type="Proteomes" id="UP001150569"/>
    </source>
</evidence>
<proteinExistence type="inferred from homology"/>
<reference evidence="3" key="1">
    <citation type="submission" date="2022-07" db="EMBL/GenBank/DDBJ databases">
        <title>Phylogenomic reconstructions and comparative analyses of Kickxellomycotina fungi.</title>
        <authorList>
            <person name="Reynolds N.K."/>
            <person name="Stajich J.E."/>
            <person name="Barry K."/>
            <person name="Grigoriev I.V."/>
            <person name="Crous P."/>
            <person name="Smith M.E."/>
        </authorList>
    </citation>
    <scope>NUCLEOTIDE SEQUENCE</scope>
    <source>
        <strain evidence="3">RSA 861</strain>
    </source>
</reference>
<dbReference type="GO" id="GO:0005829">
    <property type="term" value="C:cytosol"/>
    <property type="evidence" value="ECO:0007669"/>
    <property type="project" value="TreeGrafter"/>
</dbReference>
<evidence type="ECO:0000313" key="3">
    <source>
        <dbReference type="EMBL" id="KAJ1927853.1"/>
    </source>
</evidence>
<comment type="similarity">
    <text evidence="1">Belongs to the TTI2 family.</text>
</comment>
<gene>
    <name evidence="3" type="ORF">IWQ60_002582</name>
</gene>
<dbReference type="EMBL" id="JANBPT010000099">
    <property type="protein sequence ID" value="KAJ1927853.1"/>
    <property type="molecule type" value="Genomic_DNA"/>
</dbReference>
<protein>
    <submittedName>
        <fullName evidence="3">Uncharacterized protein</fullName>
    </submittedName>
</protein>
<dbReference type="GO" id="GO:0110078">
    <property type="term" value="C:TTT Hsp90 cochaperone complex"/>
    <property type="evidence" value="ECO:0007669"/>
    <property type="project" value="InterPro"/>
</dbReference>
<feature type="region of interest" description="Disordered" evidence="2">
    <location>
        <begin position="421"/>
        <end position="446"/>
    </location>
</feature>
<sequence>MNVPVSNTYCTMSLYWIGTDYLLAPIDTRLDTLATLSTMLEEGTLPANQCPCPLWRVTMAFIQDLVQESQVNEVARQASLDLIAVLSRTSLATTDTPVHQEPGLSSARPNVLPTLRAATLALTTFSNFMTLYCTVSRAASQLSPVFPGRLEMATLHLAVLVRWLSDAALILVPLSDHERHGTRPERTATPERSDWSSPGLEELWRLVRDLAEGQAAMSRLAIEYLRVADGHPAASGVITPYRLRLEVASLDLVDTLQRLQHFALRSWAAFHTYPSMDAQLQAQLDALVVPAEFHSALQNPDAALPEPCTIFLVRAANHLSTLEIHLLNEALTEAERLRVLAVCAQFLPYSFPSPWATEPLEALAFQILVILDRQSRGSTERGPGTVSQPVDPKAEVLGHLAGRYAMPLLTQYVQPTFRHATPRWDTSRPHAGRPHRRTQEAQRIQFHEDQPWKKAKPATTHLLRFVVHYLPDAAWDPRHLLAVTPALLTLLDDYDCPYKWQGTVLANGLLDRPTAAAHLRATGLAQAVYEALLGSALYRPDEPCAVPLLQLVFSTQLRLASVLDPPHSEPWYQRMEVLVDQCLLRNFLYHGQRTVVRPILLDQLARYVETMGLSATLFIKVFVTECCLSLREEIRGSADLLAIHLAALRALHSLAVHCRPRLDRYASDIYRSVAVAWAEAHDPANQDLAGKSRFRQHVV</sequence>
<keyword evidence="4" id="KW-1185">Reference proteome</keyword>
<dbReference type="Pfam" id="PF10521">
    <property type="entry name" value="Tti2"/>
    <property type="match status" value="1"/>
</dbReference>
<evidence type="ECO:0000256" key="2">
    <source>
        <dbReference type="SAM" id="MobiDB-lite"/>
    </source>
</evidence>
<organism evidence="3 4">
    <name type="scientific">Tieghemiomyces parasiticus</name>
    <dbReference type="NCBI Taxonomy" id="78921"/>
    <lineage>
        <taxon>Eukaryota</taxon>
        <taxon>Fungi</taxon>
        <taxon>Fungi incertae sedis</taxon>
        <taxon>Zoopagomycota</taxon>
        <taxon>Kickxellomycotina</taxon>
        <taxon>Dimargaritomycetes</taxon>
        <taxon>Dimargaritales</taxon>
        <taxon>Dimargaritaceae</taxon>
        <taxon>Tieghemiomyces</taxon>
    </lineage>
</organism>
<comment type="caution">
    <text evidence="3">The sequence shown here is derived from an EMBL/GenBank/DDBJ whole genome shotgun (WGS) entry which is preliminary data.</text>
</comment>
<name>A0A9W8E1I3_9FUNG</name>
<dbReference type="GO" id="GO:0005634">
    <property type="term" value="C:nucleus"/>
    <property type="evidence" value="ECO:0007669"/>
    <property type="project" value="TreeGrafter"/>
</dbReference>
<dbReference type="PANTHER" id="PTHR32226">
    <property type="entry name" value="TELO2-INTERACTING PROTEIN 2"/>
    <property type="match status" value="1"/>
</dbReference>